<organism evidence="2 3">
    <name type="scientific">Burkholderia territorii</name>
    <dbReference type="NCBI Taxonomy" id="1503055"/>
    <lineage>
        <taxon>Bacteria</taxon>
        <taxon>Pseudomonadati</taxon>
        <taxon>Pseudomonadota</taxon>
        <taxon>Betaproteobacteria</taxon>
        <taxon>Burkholderiales</taxon>
        <taxon>Burkholderiaceae</taxon>
        <taxon>Burkholderia</taxon>
        <taxon>Burkholderia cepacia complex</taxon>
    </lineage>
</organism>
<keyword evidence="1" id="KW-0812">Transmembrane</keyword>
<feature type="transmembrane region" description="Helical" evidence="1">
    <location>
        <begin position="209"/>
        <end position="227"/>
    </location>
</feature>
<evidence type="ECO:0000313" key="3">
    <source>
        <dbReference type="Proteomes" id="UP000068016"/>
    </source>
</evidence>
<dbReference type="Proteomes" id="UP000068016">
    <property type="component" value="Unassembled WGS sequence"/>
</dbReference>
<gene>
    <name evidence="2" type="ORF">WT83_08045</name>
</gene>
<protein>
    <submittedName>
        <fullName evidence="2">Uncharacterized protein</fullName>
    </submittedName>
</protein>
<comment type="caution">
    <text evidence="2">The sequence shown here is derived from an EMBL/GenBank/DDBJ whole genome shotgun (WGS) entry which is preliminary data.</text>
</comment>
<proteinExistence type="predicted"/>
<keyword evidence="1" id="KW-1133">Transmembrane helix</keyword>
<keyword evidence="1" id="KW-0472">Membrane</keyword>
<reference evidence="2 3" key="1">
    <citation type="submission" date="2015-11" db="EMBL/GenBank/DDBJ databases">
        <title>Expanding the genomic diversity of Burkholderia species for the development of highly accurate diagnostics.</title>
        <authorList>
            <person name="Sahl J."/>
            <person name="Keim P."/>
            <person name="Wagner D."/>
        </authorList>
    </citation>
    <scope>NUCLEOTIDE SEQUENCE [LARGE SCALE GENOMIC DNA]</scope>
    <source>
        <strain evidence="2 3">MSMB793WGS</strain>
    </source>
</reference>
<feature type="transmembrane region" description="Helical" evidence="1">
    <location>
        <begin position="171"/>
        <end position="189"/>
    </location>
</feature>
<sequence>MSRRVVMAVRAEEEKEHGSAPPVALGYLQKAWEWQWALRLTYLLLFTDLALLVSGRHGLLHWSIRSEALQESAGFLCLAVTAFGLIASIGIPVLAEVARSVVVAVICAIPWQLTALFRHEPDWKRPGGCVTPFELRNLALDEKDDFLLRLYDKYDRRQTELREQRRQAGNLVFGVLLLMVLDGMDVVGGSTQESIVDALVNVFHPWSSMFWWGITIAGFMALKWAWWDGYEREWIYYPPLHRSISAAEEEHRREMAKFRGGVYK</sequence>
<feature type="transmembrane region" description="Helical" evidence="1">
    <location>
        <begin position="73"/>
        <end position="91"/>
    </location>
</feature>
<dbReference type="AlphaFoldDB" id="A0A125K8P9"/>
<evidence type="ECO:0000256" key="1">
    <source>
        <dbReference type="SAM" id="Phobius"/>
    </source>
</evidence>
<accession>A0A125K8P9</accession>
<dbReference type="EMBL" id="LPLZ01000024">
    <property type="protein sequence ID" value="KWN20808.1"/>
    <property type="molecule type" value="Genomic_DNA"/>
</dbReference>
<name>A0A125K8P9_9BURK</name>
<feature type="transmembrane region" description="Helical" evidence="1">
    <location>
        <begin position="36"/>
        <end position="53"/>
    </location>
</feature>
<evidence type="ECO:0000313" key="2">
    <source>
        <dbReference type="EMBL" id="KWN20808.1"/>
    </source>
</evidence>